<comment type="caution">
    <text evidence="1">The sequence shown here is derived from an EMBL/GenBank/DDBJ whole genome shotgun (WGS) entry which is preliminary data.</text>
</comment>
<accession>A0A401T0A7</accession>
<dbReference type="EMBL" id="BEZZ01000784">
    <property type="protein sequence ID" value="GCC36083.1"/>
    <property type="molecule type" value="Genomic_DNA"/>
</dbReference>
<keyword evidence="2" id="KW-1185">Reference proteome</keyword>
<evidence type="ECO:0000313" key="2">
    <source>
        <dbReference type="Proteomes" id="UP000287033"/>
    </source>
</evidence>
<sequence>MPRSAAARRRLNCNGQDRACLIVDVIAPLWEARDGTTTQGHWVWSSMSTSPLNAIIRLSLMSLEHLSRPQYYKFSNLSIKLTSPVTQRVKVLQEWFNYDFQMTGT</sequence>
<gene>
    <name evidence="1" type="ORF">chiPu_0014574</name>
</gene>
<evidence type="ECO:0000313" key="1">
    <source>
        <dbReference type="EMBL" id="GCC36083.1"/>
    </source>
</evidence>
<proteinExistence type="predicted"/>
<dbReference type="Proteomes" id="UP000287033">
    <property type="component" value="Unassembled WGS sequence"/>
</dbReference>
<organism evidence="1 2">
    <name type="scientific">Chiloscyllium punctatum</name>
    <name type="common">Brownbanded bambooshark</name>
    <name type="synonym">Hemiscyllium punctatum</name>
    <dbReference type="NCBI Taxonomy" id="137246"/>
    <lineage>
        <taxon>Eukaryota</taxon>
        <taxon>Metazoa</taxon>
        <taxon>Chordata</taxon>
        <taxon>Craniata</taxon>
        <taxon>Vertebrata</taxon>
        <taxon>Chondrichthyes</taxon>
        <taxon>Elasmobranchii</taxon>
        <taxon>Galeomorphii</taxon>
        <taxon>Galeoidea</taxon>
        <taxon>Orectolobiformes</taxon>
        <taxon>Hemiscylliidae</taxon>
        <taxon>Chiloscyllium</taxon>
    </lineage>
</organism>
<reference evidence="1 2" key="1">
    <citation type="journal article" date="2018" name="Nat. Ecol. Evol.">
        <title>Shark genomes provide insights into elasmobranch evolution and the origin of vertebrates.</title>
        <authorList>
            <person name="Hara Y"/>
            <person name="Yamaguchi K"/>
            <person name="Onimaru K"/>
            <person name="Kadota M"/>
            <person name="Koyanagi M"/>
            <person name="Keeley SD"/>
            <person name="Tatsumi K"/>
            <person name="Tanaka K"/>
            <person name="Motone F"/>
            <person name="Kageyama Y"/>
            <person name="Nozu R"/>
            <person name="Adachi N"/>
            <person name="Nishimura O"/>
            <person name="Nakagawa R"/>
            <person name="Tanegashima C"/>
            <person name="Kiyatake I"/>
            <person name="Matsumoto R"/>
            <person name="Murakumo K"/>
            <person name="Nishida K"/>
            <person name="Terakita A"/>
            <person name="Kuratani S"/>
            <person name="Sato K"/>
            <person name="Hyodo S Kuraku.S."/>
        </authorList>
    </citation>
    <scope>NUCLEOTIDE SEQUENCE [LARGE SCALE GENOMIC DNA]</scope>
</reference>
<protein>
    <submittedName>
        <fullName evidence="1">Uncharacterized protein</fullName>
    </submittedName>
</protein>
<dbReference type="AlphaFoldDB" id="A0A401T0A7"/>
<name>A0A401T0A7_CHIPU</name>